<comment type="caution">
    <text evidence="1">The sequence shown here is derived from an EMBL/GenBank/DDBJ whole genome shotgun (WGS) entry which is preliminary data.</text>
</comment>
<protein>
    <recommendedName>
        <fullName evidence="3">Secreted protein</fullName>
    </recommendedName>
</protein>
<organism evidence="1 2">
    <name type="scientific">Plakobranchus ocellatus</name>
    <dbReference type="NCBI Taxonomy" id="259542"/>
    <lineage>
        <taxon>Eukaryota</taxon>
        <taxon>Metazoa</taxon>
        <taxon>Spiralia</taxon>
        <taxon>Lophotrochozoa</taxon>
        <taxon>Mollusca</taxon>
        <taxon>Gastropoda</taxon>
        <taxon>Heterobranchia</taxon>
        <taxon>Euthyneura</taxon>
        <taxon>Panpulmonata</taxon>
        <taxon>Sacoglossa</taxon>
        <taxon>Placobranchoidea</taxon>
        <taxon>Plakobranchidae</taxon>
        <taxon>Plakobranchus</taxon>
    </lineage>
</organism>
<accession>A0AAV3XXI4</accession>
<keyword evidence="2" id="KW-1185">Reference proteome</keyword>
<evidence type="ECO:0000313" key="1">
    <source>
        <dbReference type="EMBL" id="GFN75499.1"/>
    </source>
</evidence>
<dbReference type="Proteomes" id="UP000735302">
    <property type="component" value="Unassembled WGS sequence"/>
</dbReference>
<name>A0AAV3XXI4_9GAST</name>
<evidence type="ECO:0000313" key="2">
    <source>
        <dbReference type="Proteomes" id="UP000735302"/>
    </source>
</evidence>
<gene>
    <name evidence="1" type="ORF">PoB_000200500</name>
</gene>
<sequence>MPPYCIARLRKIRSMLAALLVNLEAPFNFGIFHQQDTERRSTVLRRMAFSPSARVAGFPHCGCYCIFSRLLRHRLCVIADDYGIVSTLRRESASSTASPTSSLPDPL</sequence>
<evidence type="ECO:0008006" key="3">
    <source>
        <dbReference type="Google" id="ProtNLM"/>
    </source>
</evidence>
<dbReference type="AlphaFoldDB" id="A0AAV3XXI4"/>
<proteinExistence type="predicted"/>
<reference evidence="1 2" key="1">
    <citation type="journal article" date="2021" name="Elife">
        <title>Chloroplast acquisition without the gene transfer in kleptoplastic sea slugs, Plakobranchus ocellatus.</title>
        <authorList>
            <person name="Maeda T."/>
            <person name="Takahashi S."/>
            <person name="Yoshida T."/>
            <person name="Shimamura S."/>
            <person name="Takaki Y."/>
            <person name="Nagai Y."/>
            <person name="Toyoda A."/>
            <person name="Suzuki Y."/>
            <person name="Arimoto A."/>
            <person name="Ishii H."/>
            <person name="Satoh N."/>
            <person name="Nishiyama T."/>
            <person name="Hasebe M."/>
            <person name="Maruyama T."/>
            <person name="Minagawa J."/>
            <person name="Obokata J."/>
            <person name="Shigenobu S."/>
        </authorList>
    </citation>
    <scope>NUCLEOTIDE SEQUENCE [LARGE SCALE GENOMIC DNA]</scope>
</reference>
<dbReference type="EMBL" id="BLXT01000273">
    <property type="protein sequence ID" value="GFN75499.1"/>
    <property type="molecule type" value="Genomic_DNA"/>
</dbReference>